<reference evidence="9 10" key="1">
    <citation type="submission" date="2024-09" db="EMBL/GenBank/DDBJ databases">
        <title>Itraconazole resistance in Madurella fahalii resulting from another homologue of gene encoding cytochrome P450 14-alpha sterol demethylase (CYP51).</title>
        <authorList>
            <person name="Yoshioka I."/>
            <person name="Fahal A.H."/>
            <person name="Kaneko S."/>
            <person name="Yaguchi T."/>
        </authorList>
    </citation>
    <scope>NUCLEOTIDE SEQUENCE [LARGE SCALE GENOMIC DNA]</scope>
    <source>
        <strain evidence="9 10">IFM 68171</strain>
    </source>
</reference>
<accession>A0ABQ0GNK5</accession>
<feature type="transmembrane region" description="Helical" evidence="7">
    <location>
        <begin position="198"/>
        <end position="220"/>
    </location>
</feature>
<feature type="transmembrane region" description="Helical" evidence="7">
    <location>
        <begin position="86"/>
        <end position="106"/>
    </location>
</feature>
<feature type="region of interest" description="Disordered" evidence="6">
    <location>
        <begin position="319"/>
        <end position="338"/>
    </location>
</feature>
<evidence type="ECO:0000256" key="5">
    <source>
        <dbReference type="ARBA" id="ARBA00038359"/>
    </source>
</evidence>
<proteinExistence type="inferred from homology"/>
<keyword evidence="4 7" id="KW-0472">Membrane</keyword>
<feature type="transmembrane region" description="Helical" evidence="7">
    <location>
        <begin position="15"/>
        <end position="34"/>
    </location>
</feature>
<dbReference type="Pfam" id="PF20684">
    <property type="entry name" value="Fung_rhodopsin"/>
    <property type="match status" value="1"/>
</dbReference>
<dbReference type="EMBL" id="BAAFSV010000005">
    <property type="protein sequence ID" value="GAB1319351.1"/>
    <property type="molecule type" value="Genomic_DNA"/>
</dbReference>
<evidence type="ECO:0000313" key="9">
    <source>
        <dbReference type="EMBL" id="GAB1319351.1"/>
    </source>
</evidence>
<organism evidence="9 10">
    <name type="scientific">Madurella fahalii</name>
    <dbReference type="NCBI Taxonomy" id="1157608"/>
    <lineage>
        <taxon>Eukaryota</taxon>
        <taxon>Fungi</taxon>
        <taxon>Dikarya</taxon>
        <taxon>Ascomycota</taxon>
        <taxon>Pezizomycotina</taxon>
        <taxon>Sordariomycetes</taxon>
        <taxon>Sordariomycetidae</taxon>
        <taxon>Sordariales</taxon>
        <taxon>Sordariales incertae sedis</taxon>
        <taxon>Madurella</taxon>
    </lineage>
</organism>
<evidence type="ECO:0000256" key="1">
    <source>
        <dbReference type="ARBA" id="ARBA00004141"/>
    </source>
</evidence>
<name>A0ABQ0GNK5_9PEZI</name>
<feature type="transmembrane region" description="Helical" evidence="7">
    <location>
        <begin position="232"/>
        <end position="259"/>
    </location>
</feature>
<comment type="caution">
    <text evidence="9">The sequence shown here is derived from an EMBL/GenBank/DDBJ whole genome shotgun (WGS) entry which is preliminary data.</text>
</comment>
<keyword evidence="2 7" id="KW-0812">Transmembrane</keyword>
<dbReference type="Proteomes" id="UP001628179">
    <property type="component" value="Unassembled WGS sequence"/>
</dbReference>
<evidence type="ECO:0000313" key="10">
    <source>
        <dbReference type="Proteomes" id="UP001628179"/>
    </source>
</evidence>
<dbReference type="InterPro" id="IPR049326">
    <property type="entry name" value="Rhodopsin_dom_fungi"/>
</dbReference>
<feature type="compositionally biased region" description="Basic and acidic residues" evidence="6">
    <location>
        <begin position="323"/>
        <end position="338"/>
    </location>
</feature>
<feature type="transmembrane region" description="Helical" evidence="7">
    <location>
        <begin position="160"/>
        <end position="186"/>
    </location>
</feature>
<gene>
    <name evidence="9" type="ORF">MFIFM68171_09561</name>
</gene>
<evidence type="ECO:0000256" key="6">
    <source>
        <dbReference type="SAM" id="MobiDB-lite"/>
    </source>
</evidence>
<feature type="transmembrane region" description="Helical" evidence="7">
    <location>
        <begin position="113"/>
        <end position="140"/>
    </location>
</feature>
<comment type="subcellular location">
    <subcellularLocation>
        <location evidence="1">Membrane</location>
        <topology evidence="1">Multi-pass membrane protein</topology>
    </subcellularLocation>
</comment>
<evidence type="ECO:0000256" key="3">
    <source>
        <dbReference type="ARBA" id="ARBA00022989"/>
    </source>
</evidence>
<evidence type="ECO:0000256" key="7">
    <source>
        <dbReference type="SAM" id="Phobius"/>
    </source>
</evidence>
<protein>
    <submittedName>
        <fullName evidence="9">Rhodopsin domain-containing protein</fullName>
    </submittedName>
</protein>
<comment type="similarity">
    <text evidence="5">Belongs to the SAT4 family.</text>
</comment>
<feature type="domain" description="Rhodopsin" evidence="8">
    <location>
        <begin position="30"/>
        <end position="260"/>
    </location>
</feature>
<sequence length="338" mass="37754">MSSGQGDVQFVHTNIAIWVLTCVSGAFLFVRLWCRLSFSKLWWDDAVLTTSWLILLVAAALLSRAMAYGYATEDVQRAFFRCHNAATAMTTIATSWTKVAFAITLIRIVRSRVLSIFLGAVIVSANLIFVPGMLSIWIPACEDPRAFLRPQHTMCFPLRVLQYLGGTTIVYGGVIDVLLALFPWFVIRKLLLETREKIGLTVAMSLGALTGTVVILRTAFQFKTNDNDYHFMMFMAIFNFLEPAVTIIAQTIPMFRVLLSASVNRSTQYNVRITSPTSRSELVAARCNSVENQIPENEYHGQPGRDHELLRVRVGPGGQIIRDAGHDDFGDDKIPDRG</sequence>
<evidence type="ECO:0000259" key="8">
    <source>
        <dbReference type="Pfam" id="PF20684"/>
    </source>
</evidence>
<dbReference type="GeneID" id="98180303"/>
<feature type="transmembrane region" description="Helical" evidence="7">
    <location>
        <begin position="46"/>
        <end position="66"/>
    </location>
</feature>
<evidence type="ECO:0000256" key="2">
    <source>
        <dbReference type="ARBA" id="ARBA00022692"/>
    </source>
</evidence>
<dbReference type="InterPro" id="IPR052337">
    <property type="entry name" value="SAT4-like"/>
</dbReference>
<dbReference type="PANTHER" id="PTHR33048:SF42">
    <property type="entry name" value="INTEGRAL MEMBRANE PROTEIN"/>
    <property type="match status" value="1"/>
</dbReference>
<evidence type="ECO:0000256" key="4">
    <source>
        <dbReference type="ARBA" id="ARBA00023136"/>
    </source>
</evidence>
<keyword evidence="3 7" id="KW-1133">Transmembrane helix</keyword>
<dbReference type="PANTHER" id="PTHR33048">
    <property type="entry name" value="PTH11-LIKE INTEGRAL MEMBRANE PROTEIN (AFU_ORTHOLOGUE AFUA_5G11245)"/>
    <property type="match status" value="1"/>
</dbReference>
<keyword evidence="10" id="KW-1185">Reference proteome</keyword>
<dbReference type="RefSeq" id="XP_070921081.1">
    <property type="nucleotide sequence ID" value="XM_071064980.1"/>
</dbReference>